<dbReference type="EMBL" id="BQNB010017966">
    <property type="protein sequence ID" value="GJT69186.1"/>
    <property type="molecule type" value="Genomic_DNA"/>
</dbReference>
<proteinExistence type="inferred from homology"/>
<keyword evidence="3" id="KW-0378">Hydrolase</keyword>
<dbReference type="PROSITE" id="PS50076">
    <property type="entry name" value="DNAJ_2"/>
    <property type="match status" value="1"/>
</dbReference>
<feature type="non-terminal residue" evidence="7">
    <location>
        <position position="1"/>
    </location>
</feature>
<accession>A0ABQ5G0R1</accession>
<feature type="compositionally biased region" description="Polar residues" evidence="5">
    <location>
        <begin position="767"/>
        <end position="786"/>
    </location>
</feature>
<evidence type="ECO:0000313" key="7">
    <source>
        <dbReference type="EMBL" id="GJT69186.1"/>
    </source>
</evidence>
<reference evidence="7" key="2">
    <citation type="submission" date="2022-01" db="EMBL/GenBank/DDBJ databases">
        <authorList>
            <person name="Yamashiro T."/>
            <person name="Shiraishi A."/>
            <person name="Satake H."/>
            <person name="Nakayama K."/>
        </authorList>
    </citation>
    <scope>NUCLEOTIDE SEQUENCE</scope>
</reference>
<feature type="region of interest" description="Disordered" evidence="5">
    <location>
        <begin position="199"/>
        <end position="267"/>
    </location>
</feature>
<feature type="compositionally biased region" description="Basic and acidic residues" evidence="5">
    <location>
        <begin position="709"/>
        <end position="727"/>
    </location>
</feature>
<keyword evidence="8" id="KW-1185">Reference proteome</keyword>
<feature type="region of interest" description="Disordered" evidence="5">
    <location>
        <begin position="709"/>
        <end position="733"/>
    </location>
</feature>
<feature type="compositionally biased region" description="Polar residues" evidence="5">
    <location>
        <begin position="1412"/>
        <end position="1444"/>
    </location>
</feature>
<dbReference type="Pfam" id="PF02902">
    <property type="entry name" value="Peptidase_C48"/>
    <property type="match status" value="1"/>
</dbReference>
<keyword evidence="2" id="KW-0645">Protease</keyword>
<evidence type="ECO:0000259" key="6">
    <source>
        <dbReference type="PROSITE" id="PS50076"/>
    </source>
</evidence>
<feature type="compositionally biased region" description="Pro residues" evidence="5">
    <location>
        <begin position="128"/>
        <end position="138"/>
    </location>
</feature>
<dbReference type="InterPro" id="IPR001623">
    <property type="entry name" value="DnaJ_domain"/>
</dbReference>
<sequence>TPAQSESLSDESDPYASLDMISIAAYTHDDPNQLSSGSTLSDNEAAPSKIENEKFFSLANNDLRTNKNLGEVAEGKQLKKSLSQPLDSVFGTEIYGSDNLVGNQKAFPVGTRPPLSVSDLGLKTQPSHLPPPSRPPPALTSKKGDTSGANSKLKTSKSYAFERVSTGDRSPPYFDVEIDASSSAAADVAAMKDAMQQAQAKLNSAKEKMERKKEGLQSRSKLRMENNVGDKKGRVNEGYGRSNSYERDSTRHVVREENQKMKMTTDVDFPVEAEKNITKAGNSFERKTVKEHTVYLGAGKTEGTVMSKEATEPLESVARKQVQEPNDRSLGSRKNNMAVLESFGHKEDDIVQESVLRGLEEDDVRKEPIDRSDREEEQLKEPTVPYKTCYPREPEKRFLVGQQHGESKAPNDSDENELYENLIEIQLKDIDMKPRIQAVGFNGKVVPENRFEDGNGRKDDDVGLASYDWEVSDVGLQAVVGKEHEKELKLIEEQDKKEIKKSDLPEISVIQGEEEEEEDHEIIVEDPFHWEENEKESVKASEQDENDKIWETISEEDENIQKQTLDHSEKILHEECMQGVDKIKTEEALDDEVMKNKEKLCTRDDTLQTLNNAGVNEKMEAVHEIDCSFDGNKVSEAEREESDKRDAVVSENEEGIKWDEDSDERLNSNEENESVTLANSEASDVVYQVNDNEISQAPRDVQYDIPIEKSKTTLETPHPVKSEKVEETVAQSQEVDEESFSSFELHYNDLQGVKVKVSTAKAGDTYAFNTNTKPEGRTNANTTTSPRVAKEWVEAGAKPPMDQVDSSRNTNATSKVADRSMERKDENRTKFVSENRGKEERLQRARELENERLRKIEEERERLQRARELENERLRKIEDERERQIEREKDRMAVDRATLEAREKAFAETRERAERAAVERATSEFRQRALAEARERLEKACAEARERSLAEKAMEGRLRVEKATAEARERAERSTGDKFSAYQNNTMRQNSLPSDLSDSQFQKLGSFSGLRYSQTAAQSGEGESPQRCKARLERHQRTADRAAKALAEKNTRDLVAQKEQAERNRLAEVLDAEVKRWCSGKQGNLRALLSTLQYILGSDSGWQPVPLTEVITTAAVKKAYRKATLCVHPDKLQQRGASIQQKYICEKVFDLLKEAWNKFNSEEREEFCLVSGLKFGVENLSGYNKAKEPIPFKRRVFSSDLDGGPITRKDVELLIESDVFKKLDDNDAISLCCVGIVQLVLLGLEDRRVVPKWILRLANDRVGWDNYPWGSYVWPKLYKNLMDANVKRWQPLYASSSTNESNTKTYSIEGFAWAFKGQLPVERLVPDEIEARSRWWVSSRAYFDGRSFEDEQIPRHLNRNNYFEVPSEMFMEDTRRVPEANTTPIIPDQQFGASGLPSAFHTLANNSSFSNMATPSNWQTQNQSNWLSPSNWQTPNPSYLGTPNSQPPIPSPHGTSNLQNPMTSYYSPNLPPPSQDAGILDPNLCDRARREPQPSVYMLSPYTVLPPTTELPKKRIDKTKKKGNTKKLSPMNLGNTFADENVSGDDVTITGVQQTDNYFNYENVDPDKVTRDAYVTMTEFILDPYDIYLDCYMKGYKVPSFFWPQLVPHLCTYRREQSWPEGWLSIDHMNSWIQILIRERTENANWTLAKSGTVCLHQENNRFMILTDPHNIGTLDGSVRPFPSWNDVTWVYMPINVGGVHWVTGAIDLAESIFYVFDSMESETRMLMLEKQSMADSANDARKTIVANLQRELEAEATLANTMLGNLTRYFEQMRIRKIQITMLQNMPTMSLNSYGLHALLMTHEADIRTTNNLIRARQELLRSIAEKQNFINNYRAI</sequence>
<feature type="region of interest" description="Disordered" evidence="5">
    <location>
        <begin position="351"/>
        <end position="416"/>
    </location>
</feature>
<gene>
    <name evidence="7" type="ORF">Tco_1028472</name>
</gene>
<feature type="compositionally biased region" description="Basic and acidic residues" evidence="5">
    <location>
        <begin position="955"/>
        <end position="976"/>
    </location>
</feature>
<feature type="region of interest" description="Disordered" evidence="5">
    <location>
        <begin position="104"/>
        <end position="173"/>
    </location>
</feature>
<dbReference type="SUPFAM" id="SSF54001">
    <property type="entry name" value="Cysteine proteinases"/>
    <property type="match status" value="1"/>
</dbReference>
<dbReference type="InterPro" id="IPR003653">
    <property type="entry name" value="Peptidase_C48_C"/>
</dbReference>
<protein>
    <submittedName>
        <fullName evidence="7">Phospholipase-like protein</fullName>
    </submittedName>
</protein>
<feature type="compositionally biased region" description="Basic and acidic residues" evidence="5">
    <location>
        <begin position="363"/>
        <end position="380"/>
    </location>
</feature>
<evidence type="ECO:0000256" key="2">
    <source>
        <dbReference type="ARBA" id="ARBA00022670"/>
    </source>
</evidence>
<feature type="coiled-coil region" evidence="4">
    <location>
        <begin position="838"/>
        <end position="891"/>
    </location>
</feature>
<feature type="compositionally biased region" description="Polar residues" evidence="5">
    <location>
        <begin position="804"/>
        <end position="814"/>
    </location>
</feature>
<evidence type="ECO:0000313" key="8">
    <source>
        <dbReference type="Proteomes" id="UP001151760"/>
    </source>
</evidence>
<dbReference type="InterPro" id="IPR038765">
    <property type="entry name" value="Papain-like_cys_pep_sf"/>
</dbReference>
<organism evidence="7 8">
    <name type="scientific">Tanacetum coccineum</name>
    <dbReference type="NCBI Taxonomy" id="301880"/>
    <lineage>
        <taxon>Eukaryota</taxon>
        <taxon>Viridiplantae</taxon>
        <taxon>Streptophyta</taxon>
        <taxon>Embryophyta</taxon>
        <taxon>Tracheophyta</taxon>
        <taxon>Spermatophyta</taxon>
        <taxon>Magnoliopsida</taxon>
        <taxon>eudicotyledons</taxon>
        <taxon>Gunneridae</taxon>
        <taxon>Pentapetalae</taxon>
        <taxon>asterids</taxon>
        <taxon>campanulids</taxon>
        <taxon>Asterales</taxon>
        <taxon>Asteraceae</taxon>
        <taxon>Asteroideae</taxon>
        <taxon>Anthemideae</taxon>
        <taxon>Anthemidinae</taxon>
        <taxon>Tanacetum</taxon>
    </lineage>
</organism>
<evidence type="ECO:0000256" key="3">
    <source>
        <dbReference type="ARBA" id="ARBA00022801"/>
    </source>
</evidence>
<feature type="compositionally biased region" description="Basic and acidic residues" evidence="5">
    <location>
        <begin position="633"/>
        <end position="668"/>
    </location>
</feature>
<feature type="region of interest" description="Disordered" evidence="5">
    <location>
        <begin position="631"/>
        <end position="676"/>
    </location>
</feature>
<feature type="domain" description="J" evidence="6">
    <location>
        <begin position="1091"/>
        <end position="1164"/>
    </location>
</feature>
<feature type="coiled-coil region" evidence="4">
    <location>
        <begin position="1032"/>
        <end position="1064"/>
    </location>
</feature>
<feature type="region of interest" description="Disordered" evidence="5">
    <location>
        <begin position="955"/>
        <end position="983"/>
    </location>
</feature>
<feature type="compositionally biased region" description="Basic and acidic residues" evidence="5">
    <location>
        <begin position="816"/>
        <end position="838"/>
    </location>
</feature>
<dbReference type="SUPFAM" id="SSF46565">
    <property type="entry name" value="Chaperone J-domain"/>
    <property type="match status" value="1"/>
</dbReference>
<keyword evidence="4" id="KW-0175">Coiled coil</keyword>
<dbReference type="CDD" id="cd06257">
    <property type="entry name" value="DnaJ"/>
    <property type="match status" value="1"/>
</dbReference>
<dbReference type="Proteomes" id="UP001151760">
    <property type="component" value="Unassembled WGS sequence"/>
</dbReference>
<feature type="compositionally biased region" description="Basic and acidic residues" evidence="5">
    <location>
        <begin position="244"/>
        <end position="265"/>
    </location>
</feature>
<feature type="compositionally biased region" description="Polar residues" evidence="5">
    <location>
        <begin position="147"/>
        <end position="158"/>
    </location>
</feature>
<evidence type="ECO:0000256" key="1">
    <source>
        <dbReference type="ARBA" id="ARBA00005234"/>
    </source>
</evidence>
<dbReference type="PANTHER" id="PTHR23172:SF87">
    <property type="entry name" value="CHAPERONE DNAJ-DOMAIN SUPERFAMILY PROTEIN"/>
    <property type="match status" value="1"/>
</dbReference>
<evidence type="ECO:0000256" key="5">
    <source>
        <dbReference type="SAM" id="MobiDB-lite"/>
    </source>
</evidence>
<dbReference type="InterPro" id="IPR036869">
    <property type="entry name" value="J_dom_sf"/>
</dbReference>
<name>A0ABQ5G0R1_9ASTR</name>
<feature type="region of interest" description="Disordered" evidence="5">
    <location>
        <begin position="1412"/>
        <end position="1459"/>
    </location>
</feature>
<dbReference type="Gene3D" id="1.10.287.110">
    <property type="entry name" value="DnaJ domain"/>
    <property type="match status" value="1"/>
</dbReference>
<dbReference type="Gene3D" id="3.40.395.10">
    <property type="entry name" value="Adenoviral Proteinase, Chain A"/>
    <property type="match status" value="1"/>
</dbReference>
<comment type="caution">
    <text evidence="7">The sequence shown here is derived from an EMBL/GenBank/DDBJ whole genome shotgun (WGS) entry which is preliminary data.</text>
</comment>
<evidence type="ECO:0000256" key="4">
    <source>
        <dbReference type="SAM" id="Coils"/>
    </source>
</evidence>
<feature type="compositionally biased region" description="Basic and acidic residues" evidence="5">
    <location>
        <begin position="204"/>
        <end position="235"/>
    </location>
</feature>
<feature type="region of interest" description="Disordered" evidence="5">
    <location>
        <begin position="306"/>
        <end position="335"/>
    </location>
</feature>
<reference evidence="7" key="1">
    <citation type="journal article" date="2022" name="Int. J. Mol. Sci.">
        <title>Draft Genome of Tanacetum Coccineum: Genomic Comparison of Closely Related Tanacetum-Family Plants.</title>
        <authorList>
            <person name="Yamashiro T."/>
            <person name="Shiraishi A."/>
            <person name="Nakayama K."/>
            <person name="Satake H."/>
        </authorList>
    </citation>
    <scope>NUCLEOTIDE SEQUENCE</scope>
</reference>
<comment type="similarity">
    <text evidence="1">Belongs to the peptidase C48 family.</text>
</comment>
<feature type="compositionally biased region" description="Basic and acidic residues" evidence="5">
    <location>
        <begin position="317"/>
        <end position="327"/>
    </location>
</feature>
<dbReference type="PANTHER" id="PTHR23172">
    <property type="entry name" value="AUXILIN/CYCLIN G-ASSOCIATED KINASE-RELATED"/>
    <property type="match status" value="1"/>
</dbReference>
<feature type="region of interest" description="Disordered" evidence="5">
    <location>
        <begin position="766"/>
        <end position="838"/>
    </location>
</feature>